<organism evidence="2 3">
    <name type="scientific">Desulfomicrobium macestii</name>
    <dbReference type="NCBI Taxonomy" id="90731"/>
    <lineage>
        <taxon>Bacteria</taxon>
        <taxon>Pseudomonadati</taxon>
        <taxon>Thermodesulfobacteriota</taxon>
        <taxon>Desulfovibrionia</taxon>
        <taxon>Desulfovibrionales</taxon>
        <taxon>Desulfomicrobiaceae</taxon>
        <taxon>Desulfomicrobium</taxon>
    </lineage>
</organism>
<dbReference type="Gene3D" id="3.40.50.720">
    <property type="entry name" value="NAD(P)-binding Rossmann-like Domain"/>
    <property type="match status" value="3"/>
</dbReference>
<dbReference type="EC" id="5.4.99.9" evidence="2"/>
<dbReference type="InterPro" id="IPR015899">
    <property type="entry name" value="UDP-GalPyranose_mutase_C"/>
</dbReference>
<reference evidence="2 3" key="1">
    <citation type="submission" date="2020-10" db="EMBL/GenBank/DDBJ databases">
        <title>Genomic Encyclopedia of Type Strains, Phase IV (KMG-IV): sequencing the most valuable type-strain genomes for metagenomic binning, comparative biology and taxonomic classification.</title>
        <authorList>
            <person name="Goeker M."/>
        </authorList>
    </citation>
    <scope>NUCLEOTIDE SEQUENCE [LARGE SCALE GENOMIC DNA]</scope>
    <source>
        <strain evidence="2 3">DSM 4194</strain>
    </source>
</reference>
<dbReference type="SUPFAM" id="SSF51971">
    <property type="entry name" value="Nucleotide-binding domain"/>
    <property type="match status" value="1"/>
</dbReference>
<dbReference type="EMBL" id="JADBGG010000078">
    <property type="protein sequence ID" value="MBE1427428.1"/>
    <property type="molecule type" value="Genomic_DNA"/>
</dbReference>
<dbReference type="SUPFAM" id="SSF54373">
    <property type="entry name" value="FAD-linked reductases, C-terminal domain"/>
    <property type="match status" value="1"/>
</dbReference>
<proteinExistence type="predicted"/>
<evidence type="ECO:0000313" key="3">
    <source>
        <dbReference type="Proteomes" id="UP000639010"/>
    </source>
</evidence>
<dbReference type="Proteomes" id="UP000639010">
    <property type="component" value="Unassembled WGS sequence"/>
</dbReference>
<feature type="domain" description="UDP-galactopyranose mutase C-terminal" evidence="1">
    <location>
        <begin position="108"/>
        <end position="309"/>
    </location>
</feature>
<sequence length="340" mass="38675">MINEHGILVHSYGPHIFHTRRQKVVDFLSRFTAWRSYEHRVMALIEGRLAPVPFNLTSLEICLPDKALKLAKLLTDTFGKDTSIPILSLRQHDNIALRELGNFVYSRIFLGYTQKQWGLSPEEISPAVTARVPFRISHDDRYFTDFFQAMPKAGYTSMFESMLSHPEITVMLDTAFTDIAGGHASLPCIHTGAIDEYFDFSLDSLPYRSARFEFQHLRQQRHLPVAVVNEPDSDIPHTRVCEYRLLTGQDAPETTVGIEFPCAHLPGKTQQSYPVRTEASVARYKEYKKMARTRTPQTIFCGRLGSFCYYNMDDAVLAGMGAAKAILRFLPPRNRPPDLG</sequence>
<evidence type="ECO:0000259" key="1">
    <source>
        <dbReference type="Pfam" id="PF03275"/>
    </source>
</evidence>
<accession>A0ABR9H9Q3</accession>
<dbReference type="GO" id="GO:0008767">
    <property type="term" value="F:UDP-galactopyranose mutase activity"/>
    <property type="evidence" value="ECO:0007669"/>
    <property type="project" value="UniProtKB-EC"/>
</dbReference>
<dbReference type="PANTHER" id="PTHR21197:SF0">
    <property type="entry name" value="UDP-GALACTOPYRANOSE MUTASE"/>
    <property type="match status" value="1"/>
</dbReference>
<dbReference type="PANTHER" id="PTHR21197">
    <property type="entry name" value="UDP-GALACTOPYRANOSE MUTASE"/>
    <property type="match status" value="1"/>
</dbReference>
<name>A0ABR9H9Q3_9BACT</name>
<keyword evidence="2" id="KW-0413">Isomerase</keyword>
<comment type="caution">
    <text evidence="2">The sequence shown here is derived from an EMBL/GenBank/DDBJ whole genome shotgun (WGS) entry which is preliminary data.</text>
</comment>
<protein>
    <submittedName>
        <fullName evidence="2">UDP-galactopyranose mutase</fullName>
        <ecNumber evidence="2">5.4.99.9</ecNumber>
    </submittedName>
</protein>
<gene>
    <name evidence="2" type="ORF">H4684_004125</name>
</gene>
<dbReference type="Pfam" id="PF03275">
    <property type="entry name" value="GLF"/>
    <property type="match status" value="1"/>
</dbReference>
<evidence type="ECO:0000313" key="2">
    <source>
        <dbReference type="EMBL" id="MBE1427428.1"/>
    </source>
</evidence>
<keyword evidence="3" id="KW-1185">Reference proteome</keyword>